<feature type="transmembrane region" description="Helical" evidence="1">
    <location>
        <begin position="132"/>
        <end position="149"/>
    </location>
</feature>
<organism evidence="3 4">
    <name type="scientific">Leucocoprinus birnbaumii</name>
    <dbReference type="NCBI Taxonomy" id="56174"/>
    <lineage>
        <taxon>Eukaryota</taxon>
        <taxon>Fungi</taxon>
        <taxon>Dikarya</taxon>
        <taxon>Basidiomycota</taxon>
        <taxon>Agaricomycotina</taxon>
        <taxon>Agaricomycetes</taxon>
        <taxon>Agaricomycetidae</taxon>
        <taxon>Agaricales</taxon>
        <taxon>Agaricineae</taxon>
        <taxon>Agaricaceae</taxon>
        <taxon>Leucocoprinus</taxon>
    </lineage>
</organism>
<dbReference type="InterPro" id="IPR045339">
    <property type="entry name" value="DUF6534"/>
</dbReference>
<feature type="transmembrane region" description="Helical" evidence="1">
    <location>
        <begin position="52"/>
        <end position="76"/>
    </location>
</feature>
<feature type="transmembrane region" description="Helical" evidence="1">
    <location>
        <begin position="222"/>
        <end position="242"/>
    </location>
</feature>
<keyword evidence="1" id="KW-1133">Transmembrane helix</keyword>
<dbReference type="Proteomes" id="UP001213000">
    <property type="component" value="Unassembled WGS sequence"/>
</dbReference>
<proteinExistence type="predicted"/>
<evidence type="ECO:0000313" key="3">
    <source>
        <dbReference type="EMBL" id="KAJ3561019.1"/>
    </source>
</evidence>
<feature type="domain" description="DUF6534" evidence="2">
    <location>
        <begin position="162"/>
        <end position="245"/>
    </location>
</feature>
<dbReference type="AlphaFoldDB" id="A0AAD5VP92"/>
<comment type="caution">
    <text evidence="3">The sequence shown here is derived from an EMBL/GenBank/DDBJ whole genome shotgun (WGS) entry which is preliminary data.</text>
</comment>
<keyword evidence="4" id="KW-1185">Reference proteome</keyword>
<dbReference type="PANTHER" id="PTHR40465:SF1">
    <property type="entry name" value="DUF6534 DOMAIN-CONTAINING PROTEIN"/>
    <property type="match status" value="1"/>
</dbReference>
<name>A0AAD5VP92_9AGAR</name>
<reference evidence="3" key="1">
    <citation type="submission" date="2022-07" db="EMBL/GenBank/DDBJ databases">
        <title>Genome Sequence of Leucocoprinus birnbaumii.</title>
        <authorList>
            <person name="Buettner E."/>
        </authorList>
    </citation>
    <scope>NUCLEOTIDE SEQUENCE</scope>
    <source>
        <strain evidence="3">VT141</strain>
    </source>
</reference>
<protein>
    <recommendedName>
        <fullName evidence="2">DUF6534 domain-containing protein</fullName>
    </recommendedName>
</protein>
<evidence type="ECO:0000259" key="2">
    <source>
        <dbReference type="Pfam" id="PF20152"/>
    </source>
</evidence>
<sequence length="308" mass="34754">MIRSFDVSNSHSDFFILNGPTPVSYLLDGCYSGYALADGSFPELTYSPSLRLFWIVGVVLNWWLYGIFVMQYFVYINNANKDGNVLRAIVHVLFILDTVQSFMVMEDIFFWFVRNFGNPSALLQFDLSSLDGPLLDAVITFMVQLVYCWRLRVMGRWKVLPILCALLIKFRTTQPSPHPKTVAVVKRVLVIILETNALTATLAIALTIVFLIPSITPPKTNLYIIFGYTLGKMYSNGFMVLLNQRLYIPKGDLEIRSTVAPQVPLTLSQGQVSTLHCRSMRSDETSEFELGEIHGKTKGRGQGLPEFG</sequence>
<evidence type="ECO:0000256" key="1">
    <source>
        <dbReference type="SAM" id="Phobius"/>
    </source>
</evidence>
<evidence type="ECO:0000313" key="4">
    <source>
        <dbReference type="Proteomes" id="UP001213000"/>
    </source>
</evidence>
<keyword evidence="1" id="KW-0812">Transmembrane</keyword>
<gene>
    <name evidence="3" type="ORF">NP233_g10454</name>
</gene>
<feature type="transmembrane region" description="Helical" evidence="1">
    <location>
        <begin position="188"/>
        <end position="216"/>
    </location>
</feature>
<feature type="transmembrane region" description="Helical" evidence="1">
    <location>
        <begin position="88"/>
        <end position="112"/>
    </location>
</feature>
<dbReference type="EMBL" id="JANIEX010001069">
    <property type="protein sequence ID" value="KAJ3561019.1"/>
    <property type="molecule type" value="Genomic_DNA"/>
</dbReference>
<dbReference type="PANTHER" id="PTHR40465">
    <property type="entry name" value="CHROMOSOME 1, WHOLE GENOME SHOTGUN SEQUENCE"/>
    <property type="match status" value="1"/>
</dbReference>
<accession>A0AAD5VP92</accession>
<keyword evidence="1" id="KW-0472">Membrane</keyword>
<dbReference type="Pfam" id="PF20152">
    <property type="entry name" value="DUF6534"/>
    <property type="match status" value="1"/>
</dbReference>